<sequence>MKALLLVFLGGGLGSSLRFYISTILNVNELKWIPTLTVNLLGCLLLGGFLAAFQKEELTYQWYVLLGIGFCGGLTTFSTFSVELFLLLKNASYVTALLYLLLSISLGIAAAALSFSYINKII</sequence>
<evidence type="ECO:0000313" key="13">
    <source>
        <dbReference type="Proteomes" id="UP000248584"/>
    </source>
</evidence>
<keyword evidence="5 11" id="KW-1133">Transmembrane helix</keyword>
<dbReference type="PANTHER" id="PTHR28259">
    <property type="entry name" value="FLUORIDE EXPORT PROTEIN 1-RELATED"/>
    <property type="match status" value="1"/>
</dbReference>
<dbReference type="EMBL" id="QKZR01000003">
    <property type="protein sequence ID" value="PZX39692.1"/>
    <property type="molecule type" value="Genomic_DNA"/>
</dbReference>
<evidence type="ECO:0000256" key="4">
    <source>
        <dbReference type="ARBA" id="ARBA00022692"/>
    </source>
</evidence>
<dbReference type="HAMAP" id="MF_00454">
    <property type="entry name" value="FluC"/>
    <property type="match status" value="1"/>
</dbReference>
<reference evidence="12 13" key="1">
    <citation type="submission" date="2018-06" db="EMBL/GenBank/DDBJ databases">
        <title>Genomic Encyclopedia of Archaeal and Bacterial Type Strains, Phase II (KMG-II): from individual species to whole genera.</title>
        <authorList>
            <person name="Goeker M."/>
        </authorList>
    </citation>
    <scope>NUCLEOTIDE SEQUENCE [LARGE SCALE GENOMIC DNA]</scope>
    <source>
        <strain evidence="12 13">DSM 17205</strain>
    </source>
</reference>
<evidence type="ECO:0000256" key="11">
    <source>
        <dbReference type="HAMAP-Rule" id="MF_00454"/>
    </source>
</evidence>
<keyword evidence="7 11" id="KW-0472">Membrane</keyword>
<dbReference type="PANTHER" id="PTHR28259:SF1">
    <property type="entry name" value="FLUORIDE EXPORT PROTEIN 1-RELATED"/>
    <property type="match status" value="1"/>
</dbReference>
<feature type="binding site" evidence="11">
    <location>
        <position position="72"/>
    </location>
    <ligand>
        <name>Na(+)</name>
        <dbReference type="ChEBI" id="CHEBI:29101"/>
        <note>structural</note>
    </ligand>
</feature>
<dbReference type="Proteomes" id="UP000248584">
    <property type="component" value="Unassembled WGS sequence"/>
</dbReference>
<comment type="similarity">
    <text evidence="9 11">Belongs to the fluoride channel Fluc/FEX (TC 1.A.43) family.</text>
</comment>
<keyword evidence="11" id="KW-0813">Transport</keyword>
<evidence type="ECO:0000256" key="7">
    <source>
        <dbReference type="ARBA" id="ARBA00023136"/>
    </source>
</evidence>
<dbReference type="InterPro" id="IPR003691">
    <property type="entry name" value="FluC"/>
</dbReference>
<evidence type="ECO:0000256" key="9">
    <source>
        <dbReference type="ARBA" id="ARBA00035120"/>
    </source>
</evidence>
<gene>
    <name evidence="11" type="primary">fluC</name>
    <name evidence="11" type="synonym">crcB</name>
    <name evidence="12" type="ORF">LX97_02046</name>
</gene>
<evidence type="ECO:0000313" key="12">
    <source>
        <dbReference type="EMBL" id="PZX39692.1"/>
    </source>
</evidence>
<feature type="transmembrane region" description="Helical" evidence="11">
    <location>
        <begin position="93"/>
        <end position="118"/>
    </location>
</feature>
<comment type="caution">
    <text evidence="12">The sequence shown here is derived from an EMBL/GenBank/DDBJ whole genome shotgun (WGS) entry which is preliminary data.</text>
</comment>
<keyword evidence="11" id="KW-0915">Sodium</keyword>
<accession>A0ABX5PWX2</accession>
<comment type="function">
    <text evidence="11">Fluoride-specific ion channel. Important for reducing fluoride concentration in the cell, thus reducing its toxicity.</text>
</comment>
<dbReference type="RefSeq" id="WP_015363271.1">
    <property type="nucleotide sequence ID" value="NZ_QKZR01000003.1"/>
</dbReference>
<feature type="transmembrane region" description="Helical" evidence="11">
    <location>
        <begin position="32"/>
        <end position="53"/>
    </location>
</feature>
<evidence type="ECO:0000256" key="1">
    <source>
        <dbReference type="ARBA" id="ARBA00004651"/>
    </source>
</evidence>
<evidence type="ECO:0000256" key="5">
    <source>
        <dbReference type="ARBA" id="ARBA00022989"/>
    </source>
</evidence>
<keyword evidence="6 11" id="KW-0406">Ion transport</keyword>
<dbReference type="Pfam" id="PF02537">
    <property type="entry name" value="CRCB"/>
    <property type="match status" value="1"/>
</dbReference>
<name>A0ABX5PWX2_9FLAO</name>
<evidence type="ECO:0000256" key="2">
    <source>
        <dbReference type="ARBA" id="ARBA00022475"/>
    </source>
</evidence>
<comment type="catalytic activity">
    <reaction evidence="10">
        <text>fluoride(in) = fluoride(out)</text>
        <dbReference type="Rhea" id="RHEA:76159"/>
        <dbReference type="ChEBI" id="CHEBI:17051"/>
    </reaction>
    <physiologicalReaction direction="left-to-right" evidence="10">
        <dbReference type="Rhea" id="RHEA:76160"/>
    </physiologicalReaction>
</comment>
<feature type="transmembrane region" description="Helical" evidence="11">
    <location>
        <begin position="62"/>
        <end position="87"/>
    </location>
</feature>
<proteinExistence type="inferred from homology"/>
<comment type="activity regulation">
    <text evidence="11">Na(+) is not transported, but it plays an essential structural role and its presence is essential for fluoride channel function.</text>
</comment>
<keyword evidence="4 11" id="KW-0812">Transmembrane</keyword>
<protein>
    <recommendedName>
        <fullName evidence="11">Fluoride-specific ion channel FluC</fullName>
    </recommendedName>
</protein>
<evidence type="ECO:0000256" key="10">
    <source>
        <dbReference type="ARBA" id="ARBA00035585"/>
    </source>
</evidence>
<dbReference type="NCBIfam" id="TIGR00494">
    <property type="entry name" value="crcB"/>
    <property type="match status" value="1"/>
</dbReference>
<evidence type="ECO:0000256" key="6">
    <source>
        <dbReference type="ARBA" id="ARBA00023065"/>
    </source>
</evidence>
<evidence type="ECO:0000256" key="3">
    <source>
        <dbReference type="ARBA" id="ARBA00022519"/>
    </source>
</evidence>
<keyword evidence="2 11" id="KW-1003">Cell membrane</keyword>
<comment type="subcellular location">
    <subcellularLocation>
        <location evidence="1 11">Cell membrane</location>
        <topology evidence="1 11">Multi-pass membrane protein</topology>
    </subcellularLocation>
</comment>
<keyword evidence="8 11" id="KW-0407">Ion channel</keyword>
<feature type="binding site" evidence="11">
    <location>
        <position position="75"/>
    </location>
    <ligand>
        <name>Na(+)</name>
        <dbReference type="ChEBI" id="CHEBI:29101"/>
        <note>structural</note>
    </ligand>
</feature>
<keyword evidence="11" id="KW-0479">Metal-binding</keyword>
<keyword evidence="13" id="KW-1185">Reference proteome</keyword>
<evidence type="ECO:0000256" key="8">
    <source>
        <dbReference type="ARBA" id="ARBA00023303"/>
    </source>
</evidence>
<keyword evidence="3" id="KW-0997">Cell inner membrane</keyword>
<organism evidence="12 13">
    <name type="scientific">Nonlabens dokdonensis</name>
    <dbReference type="NCBI Taxonomy" id="328515"/>
    <lineage>
        <taxon>Bacteria</taxon>
        <taxon>Pseudomonadati</taxon>
        <taxon>Bacteroidota</taxon>
        <taxon>Flavobacteriia</taxon>
        <taxon>Flavobacteriales</taxon>
        <taxon>Flavobacteriaceae</taxon>
        <taxon>Nonlabens</taxon>
    </lineage>
</organism>